<sequence>MLPHHSLIPNEPCGCRSLYSLLSFTGVTFKADAYLCLLCYRLVHPSYLAGTNPCLIFSHPAFSGFSLSVHPLTSAHPIPFQTVAGTEAFSYHYILAAE</sequence>
<proteinExistence type="predicted"/>
<dbReference type="GeneID" id="54279393"/>
<keyword evidence="2" id="KW-1185">Reference proteome</keyword>
<dbReference type="Proteomes" id="UP000799778">
    <property type="component" value="Unassembled WGS sequence"/>
</dbReference>
<dbReference type="EMBL" id="ML978070">
    <property type="protein sequence ID" value="KAF2014489.1"/>
    <property type="molecule type" value="Genomic_DNA"/>
</dbReference>
<gene>
    <name evidence="1" type="ORF">BU24DRAFT_215624</name>
</gene>
<reference evidence="1" key="1">
    <citation type="journal article" date="2020" name="Stud. Mycol.">
        <title>101 Dothideomycetes genomes: a test case for predicting lifestyles and emergence of pathogens.</title>
        <authorList>
            <person name="Haridas S."/>
            <person name="Albert R."/>
            <person name="Binder M."/>
            <person name="Bloem J."/>
            <person name="Labutti K."/>
            <person name="Salamov A."/>
            <person name="Andreopoulos B."/>
            <person name="Baker S."/>
            <person name="Barry K."/>
            <person name="Bills G."/>
            <person name="Bluhm B."/>
            <person name="Cannon C."/>
            <person name="Castanera R."/>
            <person name="Culley D."/>
            <person name="Daum C."/>
            <person name="Ezra D."/>
            <person name="Gonzalez J."/>
            <person name="Henrissat B."/>
            <person name="Kuo A."/>
            <person name="Liang C."/>
            <person name="Lipzen A."/>
            <person name="Lutzoni F."/>
            <person name="Magnuson J."/>
            <person name="Mondo S."/>
            <person name="Nolan M."/>
            <person name="Ohm R."/>
            <person name="Pangilinan J."/>
            <person name="Park H.-J."/>
            <person name="Ramirez L."/>
            <person name="Alfaro M."/>
            <person name="Sun H."/>
            <person name="Tritt A."/>
            <person name="Yoshinaga Y."/>
            <person name="Zwiers L.-H."/>
            <person name="Turgeon B."/>
            <person name="Goodwin S."/>
            <person name="Spatafora J."/>
            <person name="Crous P."/>
            <person name="Grigoriev I."/>
        </authorList>
    </citation>
    <scope>NUCLEOTIDE SEQUENCE</scope>
    <source>
        <strain evidence="1">CBS 175.79</strain>
    </source>
</reference>
<dbReference type="AlphaFoldDB" id="A0A6A5XNL5"/>
<accession>A0A6A5XNL5</accession>
<name>A0A6A5XNL5_9PLEO</name>
<dbReference type="RefSeq" id="XP_033382828.1">
    <property type="nucleotide sequence ID" value="XM_033521996.1"/>
</dbReference>
<protein>
    <submittedName>
        <fullName evidence="1">Uncharacterized protein</fullName>
    </submittedName>
</protein>
<evidence type="ECO:0000313" key="1">
    <source>
        <dbReference type="EMBL" id="KAF2014489.1"/>
    </source>
</evidence>
<evidence type="ECO:0000313" key="2">
    <source>
        <dbReference type="Proteomes" id="UP000799778"/>
    </source>
</evidence>
<organism evidence="1 2">
    <name type="scientific">Aaosphaeria arxii CBS 175.79</name>
    <dbReference type="NCBI Taxonomy" id="1450172"/>
    <lineage>
        <taxon>Eukaryota</taxon>
        <taxon>Fungi</taxon>
        <taxon>Dikarya</taxon>
        <taxon>Ascomycota</taxon>
        <taxon>Pezizomycotina</taxon>
        <taxon>Dothideomycetes</taxon>
        <taxon>Pleosporomycetidae</taxon>
        <taxon>Pleosporales</taxon>
        <taxon>Pleosporales incertae sedis</taxon>
        <taxon>Aaosphaeria</taxon>
    </lineage>
</organism>